<reference evidence="1 2" key="1">
    <citation type="submission" date="2019-07" db="EMBL/GenBank/DDBJ databases">
        <title>Deinococcus detaillus sp. nov., isolated from humus soil in Antarctica.</title>
        <authorList>
            <person name="Zhang K."/>
        </authorList>
    </citation>
    <scope>NUCLEOTIDE SEQUENCE [LARGE SCALE GENOMIC DNA]</scope>
    <source>
        <strain evidence="1 2">H1</strain>
    </source>
</reference>
<evidence type="ECO:0000313" key="2">
    <source>
        <dbReference type="Proteomes" id="UP000316092"/>
    </source>
</evidence>
<dbReference type="OrthoDB" id="69057at2"/>
<dbReference type="AlphaFoldDB" id="A0A553UPJ6"/>
<name>A0A553UPJ6_9DEIO</name>
<sequence length="253" mass="27768">MNSVVDETSRQRRGGYQSVHTGRTMMFGDLVTVLDQGASAQLLQSAVVEGNVLGKKTVRTRKASWNLLNRLYGLSDSTPLMTTFLALWQSALAAQPQLALLRALERDSLLQLSAPWLVALQPGQVAKPADLAAELKRLGAVYSEKTLKSISRNLLSSWTQAGWLKGKVAKRRVDVEWQPAAATYLLYGPYLQGKRGAELFAAPLARLLNLDADQLDTLAFAASQDRLLSYRRLAEVIEITFPNWETSSPAGLA</sequence>
<gene>
    <name evidence="1" type="ORF">FNU79_14120</name>
</gene>
<dbReference type="EMBL" id="VKDB01000018">
    <property type="protein sequence ID" value="TSA82149.1"/>
    <property type="molecule type" value="Genomic_DNA"/>
</dbReference>
<evidence type="ECO:0000313" key="1">
    <source>
        <dbReference type="EMBL" id="TSA82149.1"/>
    </source>
</evidence>
<dbReference type="Proteomes" id="UP000316092">
    <property type="component" value="Unassembled WGS sequence"/>
</dbReference>
<keyword evidence="2" id="KW-1185">Reference proteome</keyword>
<proteinExistence type="predicted"/>
<organism evidence="1 2">
    <name type="scientific">Deinococcus detaillensis</name>
    <dbReference type="NCBI Taxonomy" id="2592048"/>
    <lineage>
        <taxon>Bacteria</taxon>
        <taxon>Thermotogati</taxon>
        <taxon>Deinococcota</taxon>
        <taxon>Deinococci</taxon>
        <taxon>Deinococcales</taxon>
        <taxon>Deinococcaceae</taxon>
        <taxon>Deinococcus</taxon>
    </lineage>
</organism>
<comment type="caution">
    <text evidence="1">The sequence shown here is derived from an EMBL/GenBank/DDBJ whole genome shotgun (WGS) entry which is preliminary data.</text>
</comment>
<accession>A0A553UPJ6</accession>
<evidence type="ECO:0008006" key="3">
    <source>
        <dbReference type="Google" id="ProtNLM"/>
    </source>
</evidence>
<dbReference type="RefSeq" id="WP_143721451.1">
    <property type="nucleotide sequence ID" value="NZ_VKDB01000018.1"/>
</dbReference>
<protein>
    <recommendedName>
        <fullName evidence="3">DUF1819 family protein</fullName>
    </recommendedName>
</protein>